<evidence type="ECO:0000313" key="7">
    <source>
        <dbReference type="EMBL" id="WFR95411.1"/>
    </source>
</evidence>
<sequence length="129" mass="14446">MASLTALSAQALPLTAIAKIEPPAVSIEVSTTCDTRGCFTFGPRQSYQRPNYRPLGQTGPRYYSPGARPPRFIFRPQPPRLPPKVRVPAADPSFHRQSCMNRYRSYDPLTDSYKAPGGRPVRCVLPERR</sequence>
<dbReference type="InterPro" id="IPR012413">
    <property type="entry name" value="BA14K"/>
</dbReference>
<protein>
    <recommendedName>
        <fullName evidence="3">Lectin-like protein BA14k</fullName>
    </recommendedName>
</protein>
<gene>
    <name evidence="7" type="ORF">PR017_16825</name>
</gene>
<comment type="subcellular location">
    <subcellularLocation>
        <location evidence="1">Membrane</location>
        <topology evidence="1">Single-pass membrane protein</topology>
    </subcellularLocation>
</comment>
<keyword evidence="4" id="KW-1003">Cell membrane</keyword>
<dbReference type="EMBL" id="CP117255">
    <property type="protein sequence ID" value="WFR95411.1"/>
    <property type="molecule type" value="Genomic_DNA"/>
</dbReference>
<evidence type="ECO:0000256" key="3">
    <source>
        <dbReference type="ARBA" id="ARBA00020552"/>
    </source>
</evidence>
<organism evidence="7 8">
    <name type="scientific">Rhizobium tumorigenes</name>
    <dbReference type="NCBI Taxonomy" id="2041385"/>
    <lineage>
        <taxon>Bacteria</taxon>
        <taxon>Pseudomonadati</taxon>
        <taxon>Pseudomonadota</taxon>
        <taxon>Alphaproteobacteria</taxon>
        <taxon>Hyphomicrobiales</taxon>
        <taxon>Rhizobiaceae</taxon>
        <taxon>Rhizobium/Agrobacterium group</taxon>
        <taxon>Rhizobium</taxon>
    </lineage>
</organism>
<proteinExistence type="inferred from homology"/>
<comment type="similarity">
    <text evidence="2">Belongs to the BA14k family.</text>
</comment>
<reference evidence="7 8" key="1">
    <citation type="journal article" date="2018" name="Sci. Rep.">
        <title>Rhizobium tumorigenes sp. nov., a novel plant tumorigenic bacterium isolated from cane gall tumors on thornless blackberry.</title>
        <authorList>
            <person name="Kuzmanovi N."/>
            <person name="Smalla K."/>
            <person name="Gronow S."/>
            <person name="PuBawska J."/>
        </authorList>
    </citation>
    <scope>NUCLEOTIDE SEQUENCE [LARGE SCALE GENOMIC DNA]</scope>
    <source>
        <strain evidence="7 8">1078</strain>
    </source>
</reference>
<evidence type="ECO:0000256" key="5">
    <source>
        <dbReference type="ARBA" id="ARBA00022734"/>
    </source>
</evidence>
<dbReference type="Pfam" id="PF07886">
    <property type="entry name" value="BA14K"/>
    <property type="match status" value="1"/>
</dbReference>
<dbReference type="RefSeq" id="WP_161959273.1">
    <property type="nucleotide sequence ID" value="NZ_CP117255.1"/>
</dbReference>
<comment type="function">
    <text evidence="6">Has immunoglobulin-binding and hemagglutination properties, and can bind to mannose. Essential for virulence. May be involved in LPS biosynthesis or polysaccharide transport.</text>
</comment>
<keyword evidence="4" id="KW-0472">Membrane</keyword>
<evidence type="ECO:0000313" key="8">
    <source>
        <dbReference type="Proteomes" id="UP000249499"/>
    </source>
</evidence>
<dbReference type="AlphaFoldDB" id="A0AAF1KTQ1"/>
<evidence type="ECO:0000256" key="6">
    <source>
        <dbReference type="ARBA" id="ARBA00025321"/>
    </source>
</evidence>
<dbReference type="KEGG" id="rtu:PR017_16825"/>
<keyword evidence="5" id="KW-0430">Lectin</keyword>
<accession>A0AAF1KTQ1</accession>
<evidence type="ECO:0000256" key="2">
    <source>
        <dbReference type="ARBA" id="ARBA00010270"/>
    </source>
</evidence>
<keyword evidence="8" id="KW-1185">Reference proteome</keyword>
<reference evidence="8" key="2">
    <citation type="journal article" date="2023" name="MicrobiologyOpen">
        <title>Genomics of the tumorigenes clade of the family Rhizobiaceae and description of Rhizobium rhododendri sp. nov.</title>
        <authorList>
            <person name="Kuzmanovic N."/>
            <person name="diCenzo G.C."/>
            <person name="Bunk B."/>
            <person name="Sproeer C."/>
            <person name="Fruehling A."/>
            <person name="Neumann-Schaal M."/>
            <person name="Overmann J."/>
            <person name="Smalla K."/>
        </authorList>
    </citation>
    <scope>NUCLEOTIDE SEQUENCE [LARGE SCALE GENOMIC DNA]</scope>
    <source>
        <strain evidence="8">1078</strain>
    </source>
</reference>
<dbReference type="Proteomes" id="UP000249499">
    <property type="component" value="Chromosome"/>
</dbReference>
<evidence type="ECO:0000256" key="4">
    <source>
        <dbReference type="ARBA" id="ARBA00022475"/>
    </source>
</evidence>
<dbReference type="GO" id="GO:0016020">
    <property type="term" value="C:membrane"/>
    <property type="evidence" value="ECO:0007669"/>
    <property type="project" value="UniProtKB-SubCell"/>
</dbReference>
<name>A0AAF1KTQ1_9HYPH</name>
<evidence type="ECO:0000256" key="1">
    <source>
        <dbReference type="ARBA" id="ARBA00004167"/>
    </source>
</evidence>
<dbReference type="GO" id="GO:0030246">
    <property type="term" value="F:carbohydrate binding"/>
    <property type="evidence" value="ECO:0007669"/>
    <property type="project" value="UniProtKB-KW"/>
</dbReference>